<organism evidence="2 3">
    <name type="scientific">Candidatus Gottesmanbacteria bacterium RIFCSPLOWO2_01_FULL_48_11</name>
    <dbReference type="NCBI Taxonomy" id="1798395"/>
    <lineage>
        <taxon>Bacteria</taxon>
        <taxon>Candidatus Gottesmaniibacteriota</taxon>
    </lineage>
</organism>
<sequence length="108" mass="11950">MKSNIILSINTSDQDTAKVGLEVDGKRYEKISQSRVMKAQMVLPLIEELLKEHDVKLNDICEIQVHEGPGSFTGLRVGIAVANMLGALLGIQVNGKQPPILPHYDKDW</sequence>
<evidence type="ECO:0000259" key="1">
    <source>
        <dbReference type="Pfam" id="PF00814"/>
    </source>
</evidence>
<protein>
    <submittedName>
        <fullName evidence="2">tRNA (Adenosine(37)-N6)-threonylcarbamoyltransferase complex dimerization subunit type 1 TsaB</fullName>
    </submittedName>
</protein>
<dbReference type="GO" id="GO:0016740">
    <property type="term" value="F:transferase activity"/>
    <property type="evidence" value="ECO:0007669"/>
    <property type="project" value="UniProtKB-KW"/>
</dbReference>
<dbReference type="InterPro" id="IPR000905">
    <property type="entry name" value="Gcp-like_dom"/>
</dbReference>
<dbReference type="Pfam" id="PF00814">
    <property type="entry name" value="TsaD"/>
    <property type="match status" value="1"/>
</dbReference>
<keyword evidence="2" id="KW-0808">Transferase</keyword>
<feature type="domain" description="Gcp-like" evidence="1">
    <location>
        <begin position="40"/>
        <end position="93"/>
    </location>
</feature>
<proteinExistence type="predicted"/>
<dbReference type="Proteomes" id="UP000178305">
    <property type="component" value="Unassembled WGS sequence"/>
</dbReference>
<evidence type="ECO:0000313" key="2">
    <source>
        <dbReference type="EMBL" id="OGG27748.1"/>
    </source>
</evidence>
<dbReference type="InterPro" id="IPR043129">
    <property type="entry name" value="ATPase_NBD"/>
</dbReference>
<dbReference type="InterPro" id="IPR022496">
    <property type="entry name" value="T6A_TsaB"/>
</dbReference>
<dbReference type="AlphaFoldDB" id="A0A1F6ASV6"/>
<dbReference type="GO" id="GO:0002949">
    <property type="term" value="P:tRNA threonylcarbamoyladenosine modification"/>
    <property type="evidence" value="ECO:0007669"/>
    <property type="project" value="InterPro"/>
</dbReference>
<reference evidence="2 3" key="1">
    <citation type="journal article" date="2016" name="Nat. Commun.">
        <title>Thousands of microbial genomes shed light on interconnected biogeochemical processes in an aquifer system.</title>
        <authorList>
            <person name="Anantharaman K."/>
            <person name="Brown C.T."/>
            <person name="Hug L.A."/>
            <person name="Sharon I."/>
            <person name="Castelle C.J."/>
            <person name="Probst A.J."/>
            <person name="Thomas B.C."/>
            <person name="Singh A."/>
            <person name="Wilkins M.J."/>
            <person name="Karaoz U."/>
            <person name="Brodie E.L."/>
            <person name="Williams K.H."/>
            <person name="Hubbard S.S."/>
            <person name="Banfield J.F."/>
        </authorList>
    </citation>
    <scope>NUCLEOTIDE SEQUENCE [LARGE SCALE GENOMIC DNA]</scope>
</reference>
<dbReference type="EMBL" id="MFJY01000037">
    <property type="protein sequence ID" value="OGG27748.1"/>
    <property type="molecule type" value="Genomic_DNA"/>
</dbReference>
<gene>
    <name evidence="2" type="ORF">A3A64_03265</name>
</gene>
<comment type="caution">
    <text evidence="2">The sequence shown here is derived from an EMBL/GenBank/DDBJ whole genome shotgun (WGS) entry which is preliminary data.</text>
</comment>
<dbReference type="SUPFAM" id="SSF53067">
    <property type="entry name" value="Actin-like ATPase domain"/>
    <property type="match status" value="1"/>
</dbReference>
<dbReference type="NCBIfam" id="TIGR03725">
    <property type="entry name" value="T6A_YeaZ"/>
    <property type="match status" value="1"/>
</dbReference>
<name>A0A1F6ASV6_9BACT</name>
<dbReference type="Gene3D" id="3.30.420.40">
    <property type="match status" value="1"/>
</dbReference>
<evidence type="ECO:0000313" key="3">
    <source>
        <dbReference type="Proteomes" id="UP000178305"/>
    </source>
</evidence>
<accession>A0A1F6ASV6</accession>